<evidence type="ECO:0000313" key="16">
    <source>
        <dbReference type="Proteomes" id="UP000033710"/>
    </source>
</evidence>
<evidence type="ECO:0000256" key="6">
    <source>
        <dbReference type="ARBA" id="ARBA00022729"/>
    </source>
</evidence>
<evidence type="ECO:0000256" key="8">
    <source>
        <dbReference type="ARBA" id="ARBA00023295"/>
    </source>
</evidence>
<dbReference type="KEGG" id="ssck:SPSK_05288"/>
<comment type="caution">
    <text evidence="15">The sequence shown here is derived from an EMBL/GenBank/DDBJ whole genome shotgun (WGS) entry which is preliminary data.</text>
</comment>
<reference evidence="15 16" key="1">
    <citation type="journal article" date="2014" name="BMC Genomics">
        <title>Comparative genomics of the major fungal agents of human and animal Sporotrichosis: Sporothrix schenckii and Sporothrix brasiliensis.</title>
        <authorList>
            <person name="Teixeira M.M."/>
            <person name="de Almeida L.G."/>
            <person name="Kubitschek-Barreira P."/>
            <person name="Alves F.L."/>
            <person name="Kioshima E.S."/>
            <person name="Abadio A.K."/>
            <person name="Fernandes L."/>
            <person name="Derengowski L.S."/>
            <person name="Ferreira K.S."/>
            <person name="Souza R.C."/>
            <person name="Ruiz J.C."/>
            <person name="de Andrade N.C."/>
            <person name="Paes H.C."/>
            <person name="Nicola A.M."/>
            <person name="Albuquerque P."/>
            <person name="Gerber A.L."/>
            <person name="Martins V.P."/>
            <person name="Peconick L.D."/>
            <person name="Neto A.V."/>
            <person name="Chaucanez C.B."/>
            <person name="Silva P.A."/>
            <person name="Cunha O.L."/>
            <person name="de Oliveira F.F."/>
            <person name="dos Santos T.C."/>
            <person name="Barros A.L."/>
            <person name="Soares M.A."/>
            <person name="de Oliveira L.M."/>
            <person name="Marini M.M."/>
            <person name="Villalobos-Duno H."/>
            <person name="Cunha M.M."/>
            <person name="de Hoog S."/>
            <person name="da Silveira J.F."/>
            <person name="Henrissat B."/>
            <person name="Nino-Vega G.A."/>
            <person name="Cisalpino P.S."/>
            <person name="Mora-Montes H.M."/>
            <person name="Almeida S.R."/>
            <person name="Stajich J.E."/>
            <person name="Lopes-Bezerra L.M."/>
            <person name="Vasconcelos A.T."/>
            <person name="Felipe M.S."/>
        </authorList>
    </citation>
    <scope>NUCLEOTIDE SEQUENCE [LARGE SCALE GENOMIC DNA]</scope>
    <source>
        <strain evidence="15 16">1099-18</strain>
    </source>
</reference>
<keyword evidence="6" id="KW-0732">Signal</keyword>
<feature type="domain" description="Glycoside hydrolase family 5" evidence="14">
    <location>
        <begin position="137"/>
        <end position="397"/>
    </location>
</feature>
<feature type="compositionally biased region" description="Acidic residues" evidence="12">
    <location>
        <begin position="12"/>
        <end position="22"/>
    </location>
</feature>
<evidence type="ECO:0000256" key="2">
    <source>
        <dbReference type="ARBA" id="ARBA00004613"/>
    </source>
</evidence>
<protein>
    <recommendedName>
        <fullName evidence="9">Mannan endo-1,4-beta-mannosidase A</fullName>
        <ecNumber evidence="4">3.2.1.78</ecNumber>
    </recommendedName>
    <alternativeName>
        <fullName evidence="10">Endo-beta-1,4-mannanase A</fullName>
    </alternativeName>
</protein>
<evidence type="ECO:0000256" key="3">
    <source>
        <dbReference type="ARBA" id="ARBA00005641"/>
    </source>
</evidence>
<comment type="catalytic activity">
    <reaction evidence="1">
        <text>Random hydrolysis of (1-&gt;4)-beta-D-mannosidic linkages in mannans, galactomannans and glucomannans.</text>
        <dbReference type="EC" id="3.2.1.78"/>
    </reaction>
</comment>
<dbReference type="OrthoDB" id="406631at2759"/>
<dbReference type="AlphaFoldDB" id="A0A0F2LTQ2"/>
<comment type="subcellular location">
    <subcellularLocation>
        <location evidence="2">Secreted</location>
    </subcellularLocation>
</comment>
<keyword evidence="13" id="KW-0812">Transmembrane</keyword>
<dbReference type="EC" id="3.2.1.78" evidence="4"/>
<evidence type="ECO:0000256" key="13">
    <source>
        <dbReference type="SAM" id="Phobius"/>
    </source>
</evidence>
<evidence type="ECO:0000256" key="9">
    <source>
        <dbReference type="ARBA" id="ARBA00068505"/>
    </source>
</evidence>
<evidence type="ECO:0000256" key="4">
    <source>
        <dbReference type="ARBA" id="ARBA00012706"/>
    </source>
</evidence>
<evidence type="ECO:0000259" key="14">
    <source>
        <dbReference type="Pfam" id="PF00150"/>
    </source>
</evidence>
<evidence type="ECO:0000256" key="12">
    <source>
        <dbReference type="SAM" id="MobiDB-lite"/>
    </source>
</evidence>
<dbReference type="Proteomes" id="UP000033710">
    <property type="component" value="Unassembled WGS sequence"/>
</dbReference>
<proteinExistence type="inferred from homology"/>
<dbReference type="PANTHER" id="PTHR31451:SF39">
    <property type="entry name" value="MANNAN ENDO-1,4-BETA-MANNOSIDASE 1"/>
    <property type="match status" value="1"/>
</dbReference>
<dbReference type="GO" id="GO:0046355">
    <property type="term" value="P:mannan catabolic process"/>
    <property type="evidence" value="ECO:0007669"/>
    <property type="project" value="UniProtKB-ARBA"/>
</dbReference>
<dbReference type="InterPro" id="IPR017853">
    <property type="entry name" value="GH"/>
</dbReference>
<dbReference type="EMBL" id="AXCR01000012">
    <property type="protein sequence ID" value="KJR80234.1"/>
    <property type="molecule type" value="Genomic_DNA"/>
</dbReference>
<dbReference type="VEuPathDB" id="FungiDB:SPSK_05288"/>
<dbReference type="GeneID" id="27667315"/>
<keyword evidence="7 11" id="KW-0378">Hydrolase</keyword>
<organism evidence="15 16">
    <name type="scientific">Sporothrix schenckii 1099-18</name>
    <dbReference type="NCBI Taxonomy" id="1397361"/>
    <lineage>
        <taxon>Eukaryota</taxon>
        <taxon>Fungi</taxon>
        <taxon>Dikarya</taxon>
        <taxon>Ascomycota</taxon>
        <taxon>Pezizomycotina</taxon>
        <taxon>Sordariomycetes</taxon>
        <taxon>Sordariomycetidae</taxon>
        <taxon>Ophiostomatales</taxon>
        <taxon>Ophiostomataceae</taxon>
        <taxon>Sporothrix</taxon>
    </lineage>
</organism>
<keyword evidence="13" id="KW-0472">Membrane</keyword>
<dbReference type="Gene3D" id="3.20.20.80">
    <property type="entry name" value="Glycosidases"/>
    <property type="match status" value="1"/>
</dbReference>
<evidence type="ECO:0000256" key="1">
    <source>
        <dbReference type="ARBA" id="ARBA00001678"/>
    </source>
</evidence>
<comment type="similarity">
    <text evidence="3 11">Belongs to the glycosyl hydrolase 5 (cellulase A) family.</text>
</comment>
<evidence type="ECO:0000256" key="10">
    <source>
        <dbReference type="ARBA" id="ARBA00077212"/>
    </source>
</evidence>
<dbReference type="PANTHER" id="PTHR31451">
    <property type="match status" value="1"/>
</dbReference>
<evidence type="ECO:0000256" key="5">
    <source>
        <dbReference type="ARBA" id="ARBA00022525"/>
    </source>
</evidence>
<gene>
    <name evidence="15" type="ORF">SPSK_05288</name>
</gene>
<sequence>MNRVNQKGQKDDNDDDDGDDDEEMHLHFDRLLQNIQTAPASTGPPPLSMMLPRVTSLFGIAAVVTSLLSSTILAAPSKPSRGATSGIPTTKGLRFSVDGDTKYLSGSNSYWIGFLSNTADVDLVLDHISSSGLKILRIWGFNDVTTKPSDGTVYFQYLSSSGSQINTGANGLQRLDYVVEAAALRGVYLIVNFVNNWGDYGGIPAYTSVFGGTAQGWYGNAAAQAQYRAYIKAVVTRYANASSIFAWELANEPRCNGCSTDTIYNWATSTSQYIKSLDPHRMVTLGDEGMGLTPADGASSYPYTTAEGVDFVKNLGIATLDFGTFHMYPSSWGVDNSFGPGWIADHAAACKAAGKPCLLEEYGTTTDHCAIETPWQRAAVGAANDGLAADLFWQWGDSLSTGRSPDDGNTIYYGSSDATCLITDHVSAIDS</sequence>
<accession>A0A0F2LTQ2</accession>
<dbReference type="GO" id="GO:0005576">
    <property type="term" value="C:extracellular region"/>
    <property type="evidence" value="ECO:0007669"/>
    <property type="project" value="UniProtKB-SubCell"/>
</dbReference>
<reference evidence="15 16" key="2">
    <citation type="journal article" date="2015" name="Eukaryot. Cell">
        <title>Asexual propagation of a virulent clone complex in a human and feline outbreak of sporotrichosis.</title>
        <authorList>
            <person name="Teixeira Mde M."/>
            <person name="Rodrigues A.M."/>
            <person name="Tsui C.K."/>
            <person name="de Almeida L.G."/>
            <person name="Van Diepeningen A.D."/>
            <person name="van den Ende B.G."/>
            <person name="Fernandes G.F."/>
            <person name="Kano R."/>
            <person name="Hamelin R.C."/>
            <person name="Lopes-Bezerra L.M."/>
            <person name="Vasconcelos A.T."/>
            <person name="de Hoog S."/>
            <person name="de Camargo Z.P."/>
            <person name="Felipe M.S."/>
        </authorList>
    </citation>
    <scope>NUCLEOTIDE SEQUENCE [LARGE SCALE GENOMIC DNA]</scope>
    <source>
        <strain evidence="15 16">1099-18</strain>
    </source>
</reference>
<keyword evidence="13" id="KW-1133">Transmembrane helix</keyword>
<dbReference type="SUPFAM" id="SSF51445">
    <property type="entry name" value="(Trans)glycosidases"/>
    <property type="match status" value="1"/>
</dbReference>
<dbReference type="InterPro" id="IPR001547">
    <property type="entry name" value="Glyco_hydro_5"/>
</dbReference>
<feature type="transmembrane region" description="Helical" evidence="13">
    <location>
        <begin position="54"/>
        <end position="75"/>
    </location>
</feature>
<dbReference type="RefSeq" id="XP_016582910.1">
    <property type="nucleotide sequence ID" value="XM_016732038.1"/>
</dbReference>
<name>A0A0F2LTQ2_SPOSC</name>
<dbReference type="Pfam" id="PF00150">
    <property type="entry name" value="Cellulase"/>
    <property type="match status" value="1"/>
</dbReference>
<evidence type="ECO:0000256" key="11">
    <source>
        <dbReference type="RuleBase" id="RU361153"/>
    </source>
</evidence>
<feature type="region of interest" description="Disordered" evidence="12">
    <location>
        <begin position="1"/>
        <end position="22"/>
    </location>
</feature>
<evidence type="ECO:0000313" key="15">
    <source>
        <dbReference type="EMBL" id="KJR80234.1"/>
    </source>
</evidence>
<dbReference type="GO" id="GO:0016985">
    <property type="term" value="F:mannan endo-1,4-beta-mannosidase activity"/>
    <property type="evidence" value="ECO:0007669"/>
    <property type="project" value="UniProtKB-EC"/>
</dbReference>
<evidence type="ECO:0000256" key="7">
    <source>
        <dbReference type="ARBA" id="ARBA00022801"/>
    </source>
</evidence>
<keyword evidence="5" id="KW-0964">Secreted</keyword>
<keyword evidence="8 11" id="KW-0326">Glycosidase</keyword>
<dbReference type="FunFam" id="3.20.20.80:FF:000076">
    <property type="entry name" value="Mannan endo-1,4-beta-mannosidase A"/>
    <property type="match status" value="1"/>
</dbReference>
<dbReference type="InterPro" id="IPR045053">
    <property type="entry name" value="MAN-like"/>
</dbReference>